<organism evidence="2 3">
    <name type="scientific">Ignelater luminosus</name>
    <name type="common">Cucubano</name>
    <name type="synonym">Pyrophorus luminosus</name>
    <dbReference type="NCBI Taxonomy" id="2038154"/>
    <lineage>
        <taxon>Eukaryota</taxon>
        <taxon>Metazoa</taxon>
        <taxon>Ecdysozoa</taxon>
        <taxon>Arthropoda</taxon>
        <taxon>Hexapoda</taxon>
        <taxon>Insecta</taxon>
        <taxon>Pterygota</taxon>
        <taxon>Neoptera</taxon>
        <taxon>Endopterygota</taxon>
        <taxon>Coleoptera</taxon>
        <taxon>Polyphaga</taxon>
        <taxon>Elateriformia</taxon>
        <taxon>Elateroidea</taxon>
        <taxon>Elateridae</taxon>
        <taxon>Agrypninae</taxon>
        <taxon>Pyrophorini</taxon>
        <taxon>Ignelater</taxon>
    </lineage>
</organism>
<evidence type="ECO:0000313" key="2">
    <source>
        <dbReference type="EMBL" id="KAF2880469.1"/>
    </source>
</evidence>
<feature type="region of interest" description="Disordered" evidence="1">
    <location>
        <begin position="43"/>
        <end position="68"/>
    </location>
</feature>
<proteinExistence type="predicted"/>
<dbReference type="OrthoDB" id="7437619at2759"/>
<name>A0A8K0FZT3_IGNLU</name>
<reference evidence="2" key="1">
    <citation type="submission" date="2019-08" db="EMBL/GenBank/DDBJ databases">
        <title>The genome of the North American firefly Photinus pyralis.</title>
        <authorList>
            <consortium name="Photinus pyralis genome working group"/>
            <person name="Fallon T.R."/>
            <person name="Sander Lower S.E."/>
            <person name="Weng J.-K."/>
        </authorList>
    </citation>
    <scope>NUCLEOTIDE SEQUENCE</scope>
    <source>
        <strain evidence="2">TRF0915ILg1</strain>
        <tissue evidence="2">Whole body</tissue>
    </source>
</reference>
<feature type="compositionally biased region" description="Basic and acidic residues" evidence="1">
    <location>
        <begin position="43"/>
        <end position="54"/>
    </location>
</feature>
<accession>A0A8K0FZT3</accession>
<keyword evidence="3" id="KW-1185">Reference proteome</keyword>
<gene>
    <name evidence="2" type="ORF">ILUMI_25699</name>
</gene>
<dbReference type="AlphaFoldDB" id="A0A8K0FZT3"/>
<sequence>MEMNGEEKLLYLKSVVLNTGEHKIEINELNKTITGTLAKATNEHCPKQGKDRQLYKSQQRIQDTPRETEKKIGVINQGSENMPKIVKDEIRNALKKMKNGKAPEEDRIVIEAVKMGHNPKRMEQRINGTNL</sequence>
<protein>
    <submittedName>
        <fullName evidence="2">Uncharacterized protein</fullName>
    </submittedName>
</protein>
<evidence type="ECO:0000256" key="1">
    <source>
        <dbReference type="SAM" id="MobiDB-lite"/>
    </source>
</evidence>
<comment type="caution">
    <text evidence="2">The sequence shown here is derived from an EMBL/GenBank/DDBJ whole genome shotgun (WGS) entry which is preliminary data.</text>
</comment>
<evidence type="ECO:0000313" key="3">
    <source>
        <dbReference type="Proteomes" id="UP000801492"/>
    </source>
</evidence>
<dbReference type="Proteomes" id="UP000801492">
    <property type="component" value="Unassembled WGS sequence"/>
</dbReference>
<dbReference type="EMBL" id="VTPC01090966">
    <property type="protein sequence ID" value="KAF2880469.1"/>
    <property type="molecule type" value="Genomic_DNA"/>
</dbReference>